<dbReference type="KEGG" id="dvl:Dvul_0329"/>
<name>A0A0H3A7B6_NITV4</name>
<dbReference type="Pfam" id="PF01063">
    <property type="entry name" value="Aminotran_4"/>
    <property type="match status" value="1"/>
</dbReference>
<proteinExistence type="inferred from homology"/>
<dbReference type="HOGENOM" id="CLU_020844_0_0_7"/>
<dbReference type="Gene3D" id="3.30.470.10">
    <property type="match status" value="1"/>
</dbReference>
<keyword evidence="4" id="KW-0808">Transferase</keyword>
<gene>
    <name evidence="4" type="ordered locus">Dvul_0329</name>
</gene>
<dbReference type="Gene3D" id="3.20.10.10">
    <property type="entry name" value="D-amino Acid Aminotransferase, subunit A, domain 2"/>
    <property type="match status" value="1"/>
</dbReference>
<dbReference type="PANTHER" id="PTHR42743:SF22">
    <property type="entry name" value="D-AMINO-ACID TRANSAMINASE, CHLOROPLASTIC"/>
    <property type="match status" value="1"/>
</dbReference>
<comment type="cofactor">
    <cofactor evidence="1">
        <name>pyridoxal 5'-phosphate</name>
        <dbReference type="ChEBI" id="CHEBI:597326"/>
    </cofactor>
</comment>
<dbReference type="InterPro" id="IPR043132">
    <property type="entry name" value="BCAT-like_C"/>
</dbReference>
<dbReference type="EMBL" id="CP000527">
    <property type="protein sequence ID" value="ABM27352.1"/>
    <property type="molecule type" value="Genomic_DNA"/>
</dbReference>
<evidence type="ECO:0000313" key="4">
    <source>
        <dbReference type="EMBL" id="ABM27352.1"/>
    </source>
</evidence>
<keyword evidence="3" id="KW-0663">Pyridoxal phosphate</keyword>
<protein>
    <submittedName>
        <fullName evidence="4">Branched chain amino acid: 2-keto-4-methylthiobutyrate aminotransferase</fullName>
        <ecNumber evidence="4">2.6.1.-</ecNumber>
    </submittedName>
</protein>
<dbReference type="SUPFAM" id="SSF56752">
    <property type="entry name" value="D-aminoacid aminotransferase-like PLP-dependent enzymes"/>
    <property type="match status" value="1"/>
</dbReference>
<dbReference type="EC" id="2.6.1.-" evidence="4"/>
<dbReference type="GO" id="GO:0046394">
    <property type="term" value="P:carboxylic acid biosynthetic process"/>
    <property type="evidence" value="ECO:0007669"/>
    <property type="project" value="UniProtKB-ARBA"/>
</dbReference>
<organism evidence="4 5">
    <name type="scientific">Nitratidesulfovibrio vulgaris (strain DP4)</name>
    <name type="common">Desulfovibrio vulgaris</name>
    <dbReference type="NCBI Taxonomy" id="391774"/>
    <lineage>
        <taxon>Bacteria</taxon>
        <taxon>Pseudomonadati</taxon>
        <taxon>Thermodesulfobacteriota</taxon>
        <taxon>Desulfovibrionia</taxon>
        <taxon>Desulfovibrionales</taxon>
        <taxon>Desulfovibrionaceae</taxon>
        <taxon>Nitratidesulfovibrio</taxon>
    </lineage>
</organism>
<keyword evidence="4" id="KW-0032">Aminotransferase</keyword>
<dbReference type="PANTHER" id="PTHR42743">
    <property type="entry name" value="AMINO-ACID AMINOTRANSFERASE"/>
    <property type="match status" value="1"/>
</dbReference>
<reference evidence="5" key="1">
    <citation type="journal article" date="2009" name="Environ. Microbiol.">
        <title>Contribution of mobile genetic elements to Desulfovibrio vulgaris genome plasticity.</title>
        <authorList>
            <person name="Walker C.B."/>
            <person name="Stolyar S."/>
            <person name="Chivian D."/>
            <person name="Pinel N."/>
            <person name="Gabster J.A."/>
            <person name="Dehal P.S."/>
            <person name="He Z."/>
            <person name="Yang Z.K."/>
            <person name="Yen H.C."/>
            <person name="Zhou J."/>
            <person name="Wall J.D."/>
            <person name="Hazen T.C."/>
            <person name="Arkin A.P."/>
            <person name="Stahl D.A."/>
        </authorList>
    </citation>
    <scope>NUCLEOTIDE SEQUENCE [LARGE SCALE GENOMIC DNA]</scope>
    <source>
        <strain evidence="5">DP4</strain>
    </source>
</reference>
<evidence type="ECO:0000256" key="3">
    <source>
        <dbReference type="ARBA" id="ARBA00022898"/>
    </source>
</evidence>
<accession>A0A0H3A7B6</accession>
<dbReference type="AlphaFoldDB" id="A0A0H3A7B6"/>
<sequence length="315" mass="34298">MPPVLDRTAYLERLLSVDRPGSGSILAFYEHRVGAICHDPKLMLMPLDDHLAHRGDGIFESMKYEHGRIYQLEAHLERMARSAEGLYLEPPCTWDALREVVIDVARASGRECGMLRVLVGRGPGGFGIDPAECPEASLYVAAYKFTPKDEAWYAKGLTAFRSAIPAKQGYLARIKNANYLPNVFMTREAHQRGMDVAFSFDEEGFLAEAAIANVALVDAQGTLVVPEFSNALAGTTVLRAMELAQGEMPVAFRKVREDDLYAAREVLVLGTSSDCVGVVAFEGRPVGDGRPGPVSARLRALLQADLLASGTPFLG</sequence>
<dbReference type="InterPro" id="IPR043131">
    <property type="entry name" value="BCAT-like_N"/>
</dbReference>
<evidence type="ECO:0000256" key="1">
    <source>
        <dbReference type="ARBA" id="ARBA00001933"/>
    </source>
</evidence>
<evidence type="ECO:0000256" key="2">
    <source>
        <dbReference type="ARBA" id="ARBA00009320"/>
    </source>
</evidence>
<evidence type="ECO:0000313" key="5">
    <source>
        <dbReference type="Proteomes" id="UP000009173"/>
    </source>
</evidence>
<dbReference type="InterPro" id="IPR001544">
    <property type="entry name" value="Aminotrans_IV"/>
</dbReference>
<dbReference type="Proteomes" id="UP000009173">
    <property type="component" value="Chromosome"/>
</dbReference>
<dbReference type="InterPro" id="IPR036038">
    <property type="entry name" value="Aminotransferase-like"/>
</dbReference>
<dbReference type="GO" id="GO:0008483">
    <property type="term" value="F:transaminase activity"/>
    <property type="evidence" value="ECO:0007669"/>
    <property type="project" value="UniProtKB-KW"/>
</dbReference>
<dbReference type="RefSeq" id="WP_011791543.1">
    <property type="nucleotide sequence ID" value="NC_008751.1"/>
</dbReference>
<dbReference type="GO" id="GO:0008652">
    <property type="term" value="P:amino acid biosynthetic process"/>
    <property type="evidence" value="ECO:0007669"/>
    <property type="project" value="UniProtKB-ARBA"/>
</dbReference>
<comment type="similarity">
    <text evidence="2">Belongs to the class-IV pyridoxal-phosphate-dependent aminotransferase family.</text>
</comment>
<dbReference type="InterPro" id="IPR050571">
    <property type="entry name" value="Class-IV_PLP-Dep_Aminotrnsfr"/>
</dbReference>
<dbReference type="FunFam" id="3.20.10.10:FF:000002">
    <property type="entry name" value="D-alanine aminotransferase"/>
    <property type="match status" value="1"/>
</dbReference>